<evidence type="ECO:0000313" key="4">
    <source>
        <dbReference type="EMBL" id="SMO50789.1"/>
    </source>
</evidence>
<dbReference type="GO" id="GO:0016301">
    <property type="term" value="F:kinase activity"/>
    <property type="evidence" value="ECO:0007669"/>
    <property type="project" value="UniProtKB-KW"/>
</dbReference>
<sequence length="363" mass="39550">MKEKLSEKEVKILELIRENPYISQQELSKQLCLSRSAVAGYISSLTRKGKILGRAYILPKQRGVVCIGGANLDRKAWLSGELQAKTSNPVHISRSYGGVARNIAENLAKTGMQVSLLTVVGDDREGEEIVKHCQEAGIDVSLLEKVSGVNTGNYTAVLQPDGEMAFALAEMDVLQRLDHSLLERFWSRIRAGNSVVVDTNLSASVIEDVIRRCRADEIFLCMVPVSVPKANRLPEDASGVALWIGNADELSEVTGVKTRTQQECEYACHILMKRGVHRVVVTRGSSGVYFMEADGECGWLESLPSGDVVDVTGAGDAFAAGVVGSLHQHFSLREACQKGLTFAMLTLKTEASVSTELSPKIWE</sequence>
<dbReference type="InterPro" id="IPR011611">
    <property type="entry name" value="PfkB_dom"/>
</dbReference>
<dbReference type="PANTHER" id="PTHR10584">
    <property type="entry name" value="SUGAR KINASE"/>
    <property type="match status" value="1"/>
</dbReference>
<dbReference type="Gene3D" id="1.10.10.10">
    <property type="entry name" value="Winged helix-like DNA-binding domain superfamily/Winged helix DNA-binding domain"/>
    <property type="match status" value="1"/>
</dbReference>
<accession>A0A521BUE2</accession>
<dbReference type="PROSITE" id="PS00584">
    <property type="entry name" value="PFKB_KINASES_2"/>
    <property type="match status" value="1"/>
</dbReference>
<evidence type="ECO:0000313" key="5">
    <source>
        <dbReference type="Proteomes" id="UP000315636"/>
    </source>
</evidence>
<dbReference type="InterPro" id="IPR036390">
    <property type="entry name" value="WH_DNA-bd_sf"/>
</dbReference>
<feature type="domain" description="Carbohydrate kinase PfkB" evidence="3">
    <location>
        <begin position="63"/>
        <end position="351"/>
    </location>
</feature>
<dbReference type="SUPFAM" id="SSF53613">
    <property type="entry name" value="Ribokinase-like"/>
    <property type="match status" value="1"/>
</dbReference>
<evidence type="ECO:0000256" key="1">
    <source>
        <dbReference type="ARBA" id="ARBA00022679"/>
    </source>
</evidence>
<dbReference type="PANTHER" id="PTHR10584:SF166">
    <property type="entry name" value="RIBOKINASE"/>
    <property type="match status" value="1"/>
</dbReference>
<dbReference type="EMBL" id="FXTI01000002">
    <property type="protein sequence ID" value="SMO50789.1"/>
    <property type="molecule type" value="Genomic_DNA"/>
</dbReference>
<evidence type="ECO:0000259" key="3">
    <source>
        <dbReference type="Pfam" id="PF00294"/>
    </source>
</evidence>
<dbReference type="Gene3D" id="3.40.1190.20">
    <property type="match status" value="1"/>
</dbReference>
<dbReference type="OrthoDB" id="9806249at2"/>
<reference evidence="4 5" key="1">
    <citation type="submission" date="2017-05" db="EMBL/GenBank/DDBJ databases">
        <authorList>
            <person name="Varghese N."/>
            <person name="Submissions S."/>
        </authorList>
    </citation>
    <scope>NUCLEOTIDE SEQUENCE [LARGE SCALE GENOMIC DNA]</scope>
    <source>
        <strain evidence="4 5">DSM 45474</strain>
    </source>
</reference>
<gene>
    <name evidence="4" type="ORF">SAMN06264849_102430</name>
</gene>
<dbReference type="AlphaFoldDB" id="A0A521BUE2"/>
<keyword evidence="2 4" id="KW-0418">Kinase</keyword>
<keyword evidence="1" id="KW-0808">Transferase</keyword>
<organism evidence="4 5">
    <name type="scientific">Melghirimyces algeriensis</name>
    <dbReference type="NCBI Taxonomy" id="910412"/>
    <lineage>
        <taxon>Bacteria</taxon>
        <taxon>Bacillati</taxon>
        <taxon>Bacillota</taxon>
        <taxon>Bacilli</taxon>
        <taxon>Bacillales</taxon>
        <taxon>Thermoactinomycetaceae</taxon>
        <taxon>Melghirimyces</taxon>
    </lineage>
</organism>
<dbReference type="PROSITE" id="PS00583">
    <property type="entry name" value="PFKB_KINASES_1"/>
    <property type="match status" value="1"/>
</dbReference>
<dbReference type="SUPFAM" id="SSF46785">
    <property type="entry name" value="Winged helix' DNA-binding domain"/>
    <property type="match status" value="1"/>
</dbReference>
<dbReference type="InterPro" id="IPR002173">
    <property type="entry name" value="Carboh/pur_kinase_PfkB_CS"/>
</dbReference>
<dbReference type="CDD" id="cd01941">
    <property type="entry name" value="YeiC_kinase_like"/>
    <property type="match status" value="1"/>
</dbReference>
<keyword evidence="5" id="KW-1185">Reference proteome</keyword>
<dbReference type="Pfam" id="PF00294">
    <property type="entry name" value="PfkB"/>
    <property type="match status" value="1"/>
</dbReference>
<evidence type="ECO:0000256" key="2">
    <source>
        <dbReference type="ARBA" id="ARBA00022777"/>
    </source>
</evidence>
<dbReference type="RefSeq" id="WP_142504704.1">
    <property type="nucleotide sequence ID" value="NZ_FXTI01000002.1"/>
</dbReference>
<dbReference type="InterPro" id="IPR036388">
    <property type="entry name" value="WH-like_DNA-bd_sf"/>
</dbReference>
<dbReference type="InterPro" id="IPR029056">
    <property type="entry name" value="Ribokinase-like"/>
</dbReference>
<dbReference type="Proteomes" id="UP000315636">
    <property type="component" value="Unassembled WGS sequence"/>
</dbReference>
<protein>
    <submittedName>
        <fullName evidence="4">Pseudouridine kinase</fullName>
    </submittedName>
</protein>
<name>A0A521BUE2_9BACL</name>
<dbReference type="Pfam" id="PF13412">
    <property type="entry name" value="HTH_24"/>
    <property type="match status" value="1"/>
</dbReference>
<proteinExistence type="predicted"/>